<feature type="domain" description="EamA" evidence="9">
    <location>
        <begin position="7"/>
        <end position="140"/>
    </location>
</feature>
<evidence type="ECO:0000259" key="9">
    <source>
        <dbReference type="Pfam" id="PF00892"/>
    </source>
</evidence>
<feature type="transmembrane region" description="Helical" evidence="8">
    <location>
        <begin position="126"/>
        <end position="143"/>
    </location>
</feature>
<keyword evidence="3" id="KW-0813">Transport</keyword>
<feature type="transmembrane region" description="Helical" evidence="8">
    <location>
        <begin position="102"/>
        <end position="119"/>
    </location>
</feature>
<dbReference type="EMBL" id="JBHSSW010000012">
    <property type="protein sequence ID" value="MFC6198591.1"/>
    <property type="molecule type" value="Genomic_DNA"/>
</dbReference>
<feature type="transmembrane region" description="Helical" evidence="8">
    <location>
        <begin position="177"/>
        <end position="198"/>
    </location>
</feature>
<feature type="transmembrane region" description="Helical" evidence="8">
    <location>
        <begin position="241"/>
        <end position="258"/>
    </location>
</feature>
<dbReference type="Pfam" id="PF00892">
    <property type="entry name" value="EamA"/>
    <property type="match status" value="1"/>
</dbReference>
<reference evidence="11" key="1">
    <citation type="journal article" date="2019" name="Int. J. Syst. Evol. Microbiol.">
        <title>The Global Catalogue of Microorganisms (GCM) 10K type strain sequencing project: providing services to taxonomists for standard genome sequencing and annotation.</title>
        <authorList>
            <consortium name="The Broad Institute Genomics Platform"/>
            <consortium name="The Broad Institute Genome Sequencing Center for Infectious Disease"/>
            <person name="Wu L."/>
            <person name="Ma J."/>
        </authorList>
    </citation>
    <scope>NUCLEOTIDE SEQUENCE [LARGE SCALE GENOMIC DNA]</scope>
    <source>
        <strain evidence="11">CGMCC-1.15741</strain>
    </source>
</reference>
<dbReference type="InterPro" id="IPR037185">
    <property type="entry name" value="EmrE-like"/>
</dbReference>
<comment type="caution">
    <text evidence="10">The sequence shown here is derived from an EMBL/GenBank/DDBJ whole genome shotgun (WGS) entry which is preliminary data.</text>
</comment>
<protein>
    <submittedName>
        <fullName evidence="10">EamA family transporter RarD</fullName>
    </submittedName>
</protein>
<evidence type="ECO:0000256" key="2">
    <source>
        <dbReference type="ARBA" id="ARBA00007362"/>
    </source>
</evidence>
<dbReference type="InterPro" id="IPR004626">
    <property type="entry name" value="RarD"/>
</dbReference>
<sequence length="297" mass="32750">MSSESRLGVFTGLGAYVMWGFLPIYFKLVGHVAATDILAHRIAWSLPTGLLLIVIANRWSELFALLKSRKALWLLLSSVLIAGNWLLYIWAVGAERVMEASLGYFINPLVNVAIGAIFLSERLRRLQWVAVAFACAGVAVETYELGRLPWVALILCATFASYAVIRKQVPIDSRVGFTMEVLLLFPIAVIWLFVGVQQGRAVFGDGPGDFGLLMLAGPLTAFPLILFALSARRLRFSTIGIMQYVGPSLQFGVALAYGEALTPVRLATFALIWIGVILFSIDAYTHDQKMRRPVRQA</sequence>
<evidence type="ECO:0000313" key="10">
    <source>
        <dbReference type="EMBL" id="MFC6198591.1"/>
    </source>
</evidence>
<evidence type="ECO:0000256" key="4">
    <source>
        <dbReference type="ARBA" id="ARBA00022475"/>
    </source>
</evidence>
<dbReference type="InterPro" id="IPR000620">
    <property type="entry name" value="EamA_dom"/>
</dbReference>
<accession>A0ABW1SBD4</accession>
<dbReference type="PANTHER" id="PTHR22911:SF137">
    <property type="entry name" value="SOLUTE CARRIER FAMILY 35 MEMBER G2-RELATED"/>
    <property type="match status" value="1"/>
</dbReference>
<dbReference type="PANTHER" id="PTHR22911">
    <property type="entry name" value="ACYL-MALONYL CONDENSING ENZYME-RELATED"/>
    <property type="match status" value="1"/>
</dbReference>
<dbReference type="RefSeq" id="WP_377378931.1">
    <property type="nucleotide sequence ID" value="NZ_JBHSSW010000012.1"/>
</dbReference>
<comment type="similarity">
    <text evidence="2">Belongs to the EamA transporter family.</text>
</comment>
<feature type="transmembrane region" description="Helical" evidence="8">
    <location>
        <begin position="210"/>
        <end position="229"/>
    </location>
</feature>
<comment type="subcellular location">
    <subcellularLocation>
        <location evidence="1">Cell membrane</location>
        <topology evidence="1">Multi-pass membrane protein</topology>
    </subcellularLocation>
</comment>
<keyword evidence="11" id="KW-1185">Reference proteome</keyword>
<feature type="transmembrane region" description="Helical" evidence="8">
    <location>
        <begin position="71"/>
        <end position="90"/>
    </location>
</feature>
<keyword evidence="7 8" id="KW-0472">Membrane</keyword>
<evidence type="ECO:0000256" key="5">
    <source>
        <dbReference type="ARBA" id="ARBA00022692"/>
    </source>
</evidence>
<feature type="transmembrane region" description="Helical" evidence="8">
    <location>
        <begin position="38"/>
        <end position="59"/>
    </location>
</feature>
<gene>
    <name evidence="10" type="primary">rarD</name>
    <name evidence="10" type="ORF">ACFQDM_10885</name>
</gene>
<dbReference type="NCBIfam" id="TIGR00688">
    <property type="entry name" value="rarD"/>
    <property type="match status" value="1"/>
</dbReference>
<dbReference type="Proteomes" id="UP001596303">
    <property type="component" value="Unassembled WGS sequence"/>
</dbReference>
<evidence type="ECO:0000256" key="6">
    <source>
        <dbReference type="ARBA" id="ARBA00022989"/>
    </source>
</evidence>
<dbReference type="SUPFAM" id="SSF103481">
    <property type="entry name" value="Multidrug resistance efflux transporter EmrE"/>
    <property type="match status" value="2"/>
</dbReference>
<organism evidence="10 11">
    <name type="scientific">Ponticaulis profundi</name>
    <dbReference type="NCBI Taxonomy" id="2665222"/>
    <lineage>
        <taxon>Bacteria</taxon>
        <taxon>Pseudomonadati</taxon>
        <taxon>Pseudomonadota</taxon>
        <taxon>Alphaproteobacteria</taxon>
        <taxon>Hyphomonadales</taxon>
        <taxon>Hyphomonadaceae</taxon>
        <taxon>Ponticaulis</taxon>
    </lineage>
</organism>
<proteinExistence type="inferred from homology"/>
<feature type="transmembrane region" description="Helical" evidence="8">
    <location>
        <begin position="264"/>
        <end position="285"/>
    </location>
</feature>
<keyword evidence="6 8" id="KW-1133">Transmembrane helix</keyword>
<evidence type="ECO:0000256" key="7">
    <source>
        <dbReference type="ARBA" id="ARBA00023136"/>
    </source>
</evidence>
<feature type="transmembrane region" description="Helical" evidence="8">
    <location>
        <begin position="7"/>
        <end position="26"/>
    </location>
</feature>
<evidence type="ECO:0000256" key="1">
    <source>
        <dbReference type="ARBA" id="ARBA00004651"/>
    </source>
</evidence>
<evidence type="ECO:0000256" key="8">
    <source>
        <dbReference type="SAM" id="Phobius"/>
    </source>
</evidence>
<evidence type="ECO:0000256" key="3">
    <source>
        <dbReference type="ARBA" id="ARBA00022448"/>
    </source>
</evidence>
<feature type="transmembrane region" description="Helical" evidence="8">
    <location>
        <begin position="149"/>
        <end position="165"/>
    </location>
</feature>
<keyword evidence="4" id="KW-1003">Cell membrane</keyword>
<evidence type="ECO:0000313" key="11">
    <source>
        <dbReference type="Proteomes" id="UP001596303"/>
    </source>
</evidence>
<name>A0ABW1SBD4_9PROT</name>
<keyword evidence="5 8" id="KW-0812">Transmembrane</keyword>